<evidence type="ECO:0000313" key="9">
    <source>
        <dbReference type="EMBL" id="KIV81318.1"/>
    </source>
</evidence>
<comment type="subcellular location">
    <subcellularLocation>
        <location evidence="1">Membrane</location>
        <topology evidence="1">Multi-pass membrane protein</topology>
    </subcellularLocation>
</comment>
<feature type="transmembrane region" description="Helical" evidence="7">
    <location>
        <begin position="118"/>
        <end position="137"/>
    </location>
</feature>
<dbReference type="PANTHER" id="PTHR23501:SF195">
    <property type="entry name" value="PEP5"/>
    <property type="match status" value="1"/>
</dbReference>
<feature type="transmembrane region" description="Helical" evidence="7">
    <location>
        <begin position="219"/>
        <end position="240"/>
    </location>
</feature>
<feature type="transmembrane region" description="Helical" evidence="7">
    <location>
        <begin position="331"/>
        <end position="351"/>
    </location>
</feature>
<dbReference type="InterPro" id="IPR020846">
    <property type="entry name" value="MFS_dom"/>
</dbReference>
<evidence type="ECO:0000256" key="5">
    <source>
        <dbReference type="ARBA" id="ARBA00023136"/>
    </source>
</evidence>
<feature type="transmembrane region" description="Helical" evidence="7">
    <location>
        <begin position="357"/>
        <end position="376"/>
    </location>
</feature>
<dbReference type="GO" id="GO:0005886">
    <property type="term" value="C:plasma membrane"/>
    <property type="evidence" value="ECO:0007669"/>
    <property type="project" value="TreeGrafter"/>
</dbReference>
<dbReference type="PROSITE" id="PS50850">
    <property type="entry name" value="MFS"/>
    <property type="match status" value="1"/>
</dbReference>
<feature type="compositionally biased region" description="Polar residues" evidence="6">
    <location>
        <begin position="521"/>
        <end position="534"/>
    </location>
</feature>
<evidence type="ECO:0000313" key="10">
    <source>
        <dbReference type="Proteomes" id="UP000053599"/>
    </source>
</evidence>
<dbReference type="InterPro" id="IPR036259">
    <property type="entry name" value="MFS_trans_sf"/>
</dbReference>
<keyword evidence="2" id="KW-0813">Transport</keyword>
<dbReference type="Proteomes" id="UP000053599">
    <property type="component" value="Unassembled WGS sequence"/>
</dbReference>
<dbReference type="OrthoDB" id="4139357at2759"/>
<feature type="region of interest" description="Disordered" evidence="6">
    <location>
        <begin position="512"/>
        <end position="534"/>
    </location>
</feature>
<dbReference type="InterPro" id="IPR010573">
    <property type="entry name" value="MFS_Str1/Tri12-like"/>
</dbReference>
<dbReference type="SUPFAM" id="SSF103473">
    <property type="entry name" value="MFS general substrate transporter"/>
    <property type="match status" value="1"/>
</dbReference>
<dbReference type="GO" id="GO:0022857">
    <property type="term" value="F:transmembrane transporter activity"/>
    <property type="evidence" value="ECO:0007669"/>
    <property type="project" value="InterPro"/>
</dbReference>
<evidence type="ECO:0000256" key="4">
    <source>
        <dbReference type="ARBA" id="ARBA00022989"/>
    </source>
</evidence>
<feature type="transmembrane region" description="Helical" evidence="7">
    <location>
        <begin position="388"/>
        <end position="413"/>
    </location>
</feature>
<evidence type="ECO:0000256" key="7">
    <source>
        <dbReference type="SAM" id="Phobius"/>
    </source>
</evidence>
<feature type="transmembrane region" description="Helical" evidence="7">
    <location>
        <begin position="86"/>
        <end position="106"/>
    </location>
</feature>
<dbReference type="Pfam" id="PF06609">
    <property type="entry name" value="TRI12"/>
    <property type="match status" value="1"/>
</dbReference>
<feature type="transmembrane region" description="Helical" evidence="7">
    <location>
        <begin position="149"/>
        <end position="169"/>
    </location>
</feature>
<keyword evidence="5 7" id="KW-0472">Membrane</keyword>
<feature type="transmembrane region" description="Helical" evidence="7">
    <location>
        <begin position="261"/>
        <end position="286"/>
    </location>
</feature>
<protein>
    <recommendedName>
        <fullName evidence="8">Major facilitator superfamily (MFS) profile domain-containing protein</fullName>
    </recommendedName>
</protein>
<sequence length="534" mass="57025">MSKLMSMSNGLCFWVIPIGANIGASVSDASKAAWLLPTWNLCAVVGFLALGTQTDLFGRKVFIVGGSLLVTVGYVVMASTPNVGGLQAGMVVLSVGAACVQFANFTVGELLPNKWRHIGVVMSDYPTTFATLLGPVAARVSLANGTWRWMFGVPAILEFLCFAGLAVWYHPPRHPRGVDLRQGLRDMDYTAGIVLFSLGVVLSSMGLVYVGLLPSSDPHVIAFLTIGFSLVILFALWETFGNPRYAIAPPRLFKLAKGRAVTFPLVACAMINMTYFSCSIIWPTMISVYYTKPEDWRYANVLSLSQGLGIGFGAILLSILGRRIKHWNWQLTIATTIMVAFGAITGGLGAHRRKATMVAFTCVTNIAYAWAIYLAVAVAQLGGPQHELGVLGGLTGAFRAGGGVIASSVYGSILSTGLKSYQRNNIPEAARAAGLPNSQIPRLLSTVGTADFSSSFSNAVVAAVESVIVSSYTFSLRLLAFSSIGFGVVGIIACALTLDINQKMNDRIEVRMEKEPKDHPQNSSKQIEGASTTV</sequence>
<evidence type="ECO:0000256" key="1">
    <source>
        <dbReference type="ARBA" id="ARBA00004141"/>
    </source>
</evidence>
<feature type="transmembrane region" description="Helical" evidence="7">
    <location>
        <begin position="33"/>
        <end position="50"/>
    </location>
</feature>
<dbReference type="HOGENOM" id="CLU_000960_25_2_1"/>
<keyword evidence="4 7" id="KW-1133">Transmembrane helix</keyword>
<dbReference type="PANTHER" id="PTHR23501">
    <property type="entry name" value="MAJOR FACILITATOR SUPERFAMILY"/>
    <property type="match status" value="1"/>
</dbReference>
<dbReference type="EMBL" id="KN846952">
    <property type="protein sequence ID" value="KIV81318.1"/>
    <property type="molecule type" value="Genomic_DNA"/>
</dbReference>
<organism evidence="9 10">
    <name type="scientific">Exophiala sideris</name>
    <dbReference type="NCBI Taxonomy" id="1016849"/>
    <lineage>
        <taxon>Eukaryota</taxon>
        <taxon>Fungi</taxon>
        <taxon>Dikarya</taxon>
        <taxon>Ascomycota</taxon>
        <taxon>Pezizomycotina</taxon>
        <taxon>Eurotiomycetes</taxon>
        <taxon>Chaetothyriomycetidae</taxon>
        <taxon>Chaetothyriales</taxon>
        <taxon>Herpotrichiellaceae</taxon>
        <taxon>Exophiala</taxon>
    </lineage>
</organism>
<feature type="transmembrane region" description="Helical" evidence="7">
    <location>
        <begin position="189"/>
        <end position="213"/>
    </location>
</feature>
<dbReference type="Gene3D" id="1.20.1250.20">
    <property type="entry name" value="MFS general substrate transporter like domains"/>
    <property type="match status" value="1"/>
</dbReference>
<proteinExistence type="predicted"/>
<reference evidence="9 10" key="1">
    <citation type="submission" date="2015-01" db="EMBL/GenBank/DDBJ databases">
        <title>The Genome Sequence of Exophiala sideris CBS121828.</title>
        <authorList>
            <consortium name="The Broad Institute Genomics Platform"/>
            <person name="Cuomo C."/>
            <person name="de Hoog S."/>
            <person name="Gorbushina A."/>
            <person name="Stielow B."/>
            <person name="Teixiera M."/>
            <person name="Abouelleil A."/>
            <person name="Chapman S.B."/>
            <person name="Priest M."/>
            <person name="Young S.K."/>
            <person name="Wortman J."/>
            <person name="Nusbaum C."/>
            <person name="Birren B."/>
        </authorList>
    </citation>
    <scope>NUCLEOTIDE SEQUENCE [LARGE SCALE GENOMIC DNA]</scope>
    <source>
        <strain evidence="9 10">CBS 121828</strain>
    </source>
</reference>
<dbReference type="AlphaFoldDB" id="A0A0D1Z337"/>
<name>A0A0D1Z337_9EURO</name>
<feature type="transmembrane region" description="Helical" evidence="7">
    <location>
        <begin position="62"/>
        <end position="80"/>
    </location>
</feature>
<feature type="transmembrane region" description="Helical" evidence="7">
    <location>
        <begin position="478"/>
        <end position="498"/>
    </location>
</feature>
<evidence type="ECO:0000256" key="2">
    <source>
        <dbReference type="ARBA" id="ARBA00022448"/>
    </source>
</evidence>
<feature type="domain" description="Major facilitator superfamily (MFS) profile" evidence="8">
    <location>
        <begin position="1"/>
        <end position="483"/>
    </location>
</feature>
<feature type="transmembrane region" description="Helical" evidence="7">
    <location>
        <begin position="298"/>
        <end position="319"/>
    </location>
</feature>
<gene>
    <name evidence="9" type="ORF">PV11_03510</name>
</gene>
<evidence type="ECO:0000259" key="8">
    <source>
        <dbReference type="PROSITE" id="PS50850"/>
    </source>
</evidence>
<evidence type="ECO:0000256" key="3">
    <source>
        <dbReference type="ARBA" id="ARBA00022692"/>
    </source>
</evidence>
<accession>A0A0D1Z337</accession>
<evidence type="ECO:0000256" key="6">
    <source>
        <dbReference type="SAM" id="MobiDB-lite"/>
    </source>
</evidence>
<keyword evidence="3 7" id="KW-0812">Transmembrane</keyword>